<name>A0A6A6AUC0_9PEZI</name>
<dbReference type="InterPro" id="IPR044244">
    <property type="entry name" value="TTC27/Emw1"/>
</dbReference>
<evidence type="ECO:0000256" key="3">
    <source>
        <dbReference type="PROSITE-ProRule" id="PRU00339"/>
    </source>
</evidence>
<reference evidence="5" key="1">
    <citation type="journal article" date="2020" name="Stud. Mycol.">
        <title>101 Dothideomycetes genomes: a test case for predicting lifestyles and emergence of pathogens.</title>
        <authorList>
            <person name="Haridas S."/>
            <person name="Albert R."/>
            <person name="Binder M."/>
            <person name="Bloem J."/>
            <person name="Labutti K."/>
            <person name="Salamov A."/>
            <person name="Andreopoulos B."/>
            <person name="Baker S."/>
            <person name="Barry K."/>
            <person name="Bills G."/>
            <person name="Bluhm B."/>
            <person name="Cannon C."/>
            <person name="Castanera R."/>
            <person name="Culley D."/>
            <person name="Daum C."/>
            <person name="Ezra D."/>
            <person name="Gonzalez J."/>
            <person name="Henrissat B."/>
            <person name="Kuo A."/>
            <person name="Liang C."/>
            <person name="Lipzen A."/>
            <person name="Lutzoni F."/>
            <person name="Magnuson J."/>
            <person name="Mondo S."/>
            <person name="Nolan M."/>
            <person name="Ohm R."/>
            <person name="Pangilinan J."/>
            <person name="Park H.-J."/>
            <person name="Ramirez L."/>
            <person name="Alfaro M."/>
            <person name="Sun H."/>
            <person name="Tritt A."/>
            <person name="Yoshinaga Y."/>
            <person name="Zwiers L.-H."/>
            <person name="Turgeon B."/>
            <person name="Goodwin S."/>
            <person name="Spatafora J."/>
            <person name="Crous P."/>
            <person name="Grigoriev I."/>
        </authorList>
    </citation>
    <scope>NUCLEOTIDE SEQUENCE</scope>
    <source>
        <strain evidence="5">CBS 121167</strain>
    </source>
</reference>
<dbReference type="GeneID" id="54296988"/>
<evidence type="ECO:0000256" key="1">
    <source>
        <dbReference type="ARBA" id="ARBA00022737"/>
    </source>
</evidence>
<dbReference type="PANTHER" id="PTHR16193">
    <property type="entry name" value="TETRATRICOPEPTIDE REPEAT PROTEIN 27"/>
    <property type="match status" value="1"/>
</dbReference>
<accession>A0A6A6AUC0</accession>
<protein>
    <submittedName>
        <fullName evidence="5">Uncharacterized protein</fullName>
    </submittedName>
</protein>
<dbReference type="OrthoDB" id="1936594at2759"/>
<feature type="region of interest" description="Disordered" evidence="4">
    <location>
        <begin position="441"/>
        <end position="460"/>
    </location>
</feature>
<feature type="repeat" description="TPR" evidence="3">
    <location>
        <begin position="631"/>
        <end position="664"/>
    </location>
</feature>
<sequence>MADAFLNYYRGSLPAELAAELSEPLNDLEQGNFEAVFKHELVQVLLGHQDDHLTSDIAQDNYPLWSDYIFRRIGALLQDADNAAFRHHLFFLVGLASLYAFLQSNVTGPPLPFVSAKALLPEQVVSDAAKLAAARQKLVLSLGVDGEAAYQLTPNVELFCLADAVMTSPAVAGIKAATWAKLRVDFLHQRLLSEIAPSLQAAIFGEVEAVALDVLADDTPAEFRIPFLLERATIYTHHAFDKKAREDLDQAAKERGFAFALTGLMGKRTKWQQKETSQLLVLARSAGTEAEGKEKQPATESTEEAAVQPKNLDLNDDTLLESISFSEKPKSTTDVVNENALPESLASLDPSDQPMLNPLDSIILLSLASSITNTSPAHGLTREETLPYATRVLEGGSSNWQVYTQALLVRSRIEGYRSRTMERGLLQLQALVDQIIADTSAEGSVPTGPGGEGSTTTFLPKAKEGEAAPVNERLRYVFQLATPSRWELESELAARWVSIGGLRSALEIYERLQMWAEAALCWAATEREDKARKVVRRQLFHATNGNDDAPVDEETWAGAARDPVPADAPRLYCILGDVDKDPAMWETAWEVSGSRYARAQRSLARYWHSRNELTKAASAYTKALKVNQLNQATWFALGCALIELAQFERAVEAFSRAVQLDDTDAEAWSNLAAALLRLEPDVAATTTTPSAAATLPDEEEDDALKALKRAANLKFDSARIWDNFLTVAASLAPPAYSDVCVALRRVIELRRDAEGETAIDALVLDLLVRHVVATSEAYDAAQPGLPRMVVRLVDEAVVPLITASRRLWQTVARLALWRRKPAAALEAHEKAWRAALGRPGWEGASATDAARWAEVVEATGELADAYESLGPMERTEGLSAGALVAKDWRFKARSAVKGVMGRGRECWEGTEGWEELRGRLEELKAARGE</sequence>
<organism evidence="5 6">
    <name type="scientific">Aplosporella prunicola CBS 121167</name>
    <dbReference type="NCBI Taxonomy" id="1176127"/>
    <lineage>
        <taxon>Eukaryota</taxon>
        <taxon>Fungi</taxon>
        <taxon>Dikarya</taxon>
        <taxon>Ascomycota</taxon>
        <taxon>Pezizomycotina</taxon>
        <taxon>Dothideomycetes</taxon>
        <taxon>Dothideomycetes incertae sedis</taxon>
        <taxon>Botryosphaeriales</taxon>
        <taxon>Aplosporellaceae</taxon>
        <taxon>Aplosporella</taxon>
    </lineage>
</organism>
<keyword evidence="6" id="KW-1185">Reference proteome</keyword>
<dbReference type="InterPro" id="IPR011990">
    <property type="entry name" value="TPR-like_helical_dom_sf"/>
</dbReference>
<dbReference type="PANTHER" id="PTHR16193:SF0">
    <property type="entry name" value="TETRATRICOPEPTIDE REPEAT PROTEIN 27"/>
    <property type="match status" value="1"/>
</dbReference>
<feature type="region of interest" description="Disordered" evidence="4">
    <location>
        <begin position="285"/>
        <end position="309"/>
    </location>
</feature>
<evidence type="ECO:0000313" key="5">
    <source>
        <dbReference type="EMBL" id="KAF2135559.1"/>
    </source>
</evidence>
<evidence type="ECO:0000313" key="6">
    <source>
        <dbReference type="Proteomes" id="UP000799438"/>
    </source>
</evidence>
<dbReference type="SUPFAM" id="SSF48452">
    <property type="entry name" value="TPR-like"/>
    <property type="match status" value="1"/>
</dbReference>
<evidence type="ECO:0000256" key="4">
    <source>
        <dbReference type="SAM" id="MobiDB-lite"/>
    </source>
</evidence>
<dbReference type="SMART" id="SM00028">
    <property type="entry name" value="TPR"/>
    <property type="match status" value="2"/>
</dbReference>
<dbReference type="InterPro" id="IPR019734">
    <property type="entry name" value="TPR_rpt"/>
</dbReference>
<dbReference type="AlphaFoldDB" id="A0A6A6AUC0"/>
<gene>
    <name evidence="5" type="ORF">K452DRAFT_281351</name>
</gene>
<keyword evidence="1" id="KW-0677">Repeat</keyword>
<proteinExistence type="predicted"/>
<dbReference type="EMBL" id="ML995570">
    <property type="protein sequence ID" value="KAF2135559.1"/>
    <property type="molecule type" value="Genomic_DNA"/>
</dbReference>
<dbReference type="PROSITE" id="PS50005">
    <property type="entry name" value="TPR"/>
    <property type="match status" value="1"/>
</dbReference>
<keyword evidence="2 3" id="KW-0802">TPR repeat</keyword>
<evidence type="ECO:0000256" key="2">
    <source>
        <dbReference type="ARBA" id="ARBA00022803"/>
    </source>
</evidence>
<dbReference type="RefSeq" id="XP_033391277.1">
    <property type="nucleotide sequence ID" value="XM_033539492.1"/>
</dbReference>
<dbReference type="Proteomes" id="UP000799438">
    <property type="component" value="Unassembled WGS sequence"/>
</dbReference>
<dbReference type="Gene3D" id="1.25.40.10">
    <property type="entry name" value="Tetratricopeptide repeat domain"/>
    <property type="match status" value="1"/>
</dbReference>